<sequence>MQEVGGRDNASRGRHMIKAPSCNRKTDAISSPTNKRHCRPSYANRHHKPCGAVYEYRSTRTSNSKHHRKSLRL</sequence>
<protein>
    <submittedName>
        <fullName evidence="2">Uncharacterized protein</fullName>
    </submittedName>
</protein>
<dbReference type="EMBL" id="GL945432">
    <property type="protein sequence ID" value="EGO26881.1"/>
    <property type="molecule type" value="Genomic_DNA"/>
</dbReference>
<dbReference type="GeneID" id="18811194"/>
<accession>F8NS48</accession>
<feature type="compositionally biased region" description="Basic residues" evidence="1">
    <location>
        <begin position="34"/>
        <end position="49"/>
    </location>
</feature>
<dbReference type="AlphaFoldDB" id="F8NS48"/>
<dbReference type="Proteomes" id="UP000008064">
    <property type="component" value="Unassembled WGS sequence"/>
</dbReference>
<feature type="compositionally biased region" description="Basic and acidic residues" evidence="1">
    <location>
        <begin position="1"/>
        <end position="11"/>
    </location>
</feature>
<evidence type="ECO:0000256" key="1">
    <source>
        <dbReference type="SAM" id="MobiDB-lite"/>
    </source>
</evidence>
<feature type="region of interest" description="Disordered" evidence="1">
    <location>
        <begin position="1"/>
        <end position="49"/>
    </location>
</feature>
<dbReference type="RefSeq" id="XP_007317054.1">
    <property type="nucleotide sequence ID" value="XM_007316992.1"/>
</dbReference>
<reference evidence="2" key="1">
    <citation type="submission" date="2011-04" db="EMBL/GenBank/DDBJ databases">
        <title>Evolution of plant cell wall degrading machinery underlies the functional diversity of forest fungi.</title>
        <authorList>
            <consortium name="US DOE Joint Genome Institute (JGI-PGF)"/>
            <person name="Eastwood D.C."/>
            <person name="Floudas D."/>
            <person name="Binder M."/>
            <person name="Majcherczyk A."/>
            <person name="Schneider P."/>
            <person name="Aerts A."/>
            <person name="Asiegbu F.O."/>
            <person name="Baker S.E."/>
            <person name="Barry K."/>
            <person name="Bendiksby M."/>
            <person name="Blumentritt M."/>
            <person name="Coutinho P.M."/>
            <person name="Cullen D."/>
            <person name="Cullen D."/>
            <person name="Gathman A."/>
            <person name="Goodell B."/>
            <person name="Henrissat B."/>
            <person name="Ihrmark K."/>
            <person name="Kauserud H."/>
            <person name="Kohler A."/>
            <person name="LaButti K."/>
            <person name="Lapidus A."/>
            <person name="Lavin J.L."/>
            <person name="Lee Y.-H."/>
            <person name="Lindquist E."/>
            <person name="Lilly W."/>
            <person name="Lucas S."/>
            <person name="Morin E."/>
            <person name="Murat C."/>
            <person name="Oguiza J.A."/>
            <person name="Park J."/>
            <person name="Pisabarro A.G."/>
            <person name="Riley R."/>
            <person name="Rosling A."/>
            <person name="Salamov A."/>
            <person name="Schmidt O."/>
            <person name="Schmutz J."/>
            <person name="Skrede I."/>
            <person name="Stenlid J."/>
            <person name="Wiebenga A."/>
            <person name="Xie X."/>
            <person name="Kues U."/>
            <person name="Hibbett D.S."/>
            <person name="Hoffmeister D."/>
            <person name="Hogberg N."/>
            <person name="Martin F."/>
            <person name="Grigoriev I.V."/>
            <person name="Watkinson S.C."/>
        </authorList>
    </citation>
    <scope>NUCLEOTIDE SEQUENCE</scope>
    <source>
        <strain evidence="2">S7.9</strain>
    </source>
</reference>
<feature type="non-terminal residue" evidence="2">
    <location>
        <position position="73"/>
    </location>
</feature>
<feature type="non-terminal residue" evidence="2">
    <location>
        <position position="1"/>
    </location>
</feature>
<proteinExistence type="predicted"/>
<evidence type="ECO:0000313" key="2">
    <source>
        <dbReference type="EMBL" id="EGO26881.1"/>
    </source>
</evidence>
<dbReference type="HOGENOM" id="CLU_2711782_0_0_1"/>
<name>F8NS48_SERL9</name>
<organism>
    <name type="scientific">Serpula lacrymans var. lacrymans (strain S7.9)</name>
    <name type="common">Dry rot fungus</name>
    <dbReference type="NCBI Taxonomy" id="578457"/>
    <lineage>
        <taxon>Eukaryota</taxon>
        <taxon>Fungi</taxon>
        <taxon>Dikarya</taxon>
        <taxon>Basidiomycota</taxon>
        <taxon>Agaricomycotina</taxon>
        <taxon>Agaricomycetes</taxon>
        <taxon>Agaricomycetidae</taxon>
        <taxon>Boletales</taxon>
        <taxon>Coniophorineae</taxon>
        <taxon>Serpulaceae</taxon>
        <taxon>Serpula</taxon>
    </lineage>
</organism>
<gene>
    <name evidence="2" type="ORF">SERLADRAFT_386145</name>
</gene>
<dbReference type="KEGG" id="sla:SERLADRAFT_386145"/>